<gene>
    <name evidence="1" type="ORF">GCM10009827_012750</name>
</gene>
<keyword evidence="2" id="KW-1185">Reference proteome</keyword>
<reference evidence="1 2" key="1">
    <citation type="journal article" date="2019" name="Int. J. Syst. Evol. Microbiol.">
        <title>The Global Catalogue of Microorganisms (GCM) 10K type strain sequencing project: providing services to taxonomists for standard genome sequencing and annotation.</title>
        <authorList>
            <consortium name="The Broad Institute Genomics Platform"/>
            <consortium name="The Broad Institute Genome Sequencing Center for Infectious Disease"/>
            <person name="Wu L."/>
            <person name="Ma J."/>
        </authorList>
    </citation>
    <scope>NUCLEOTIDE SEQUENCE [LARGE SCALE GENOMIC DNA]</scope>
    <source>
        <strain evidence="1 2">JCM 15933</strain>
    </source>
</reference>
<dbReference type="EMBL" id="BAAAQD010000001">
    <property type="protein sequence ID" value="GAA1501939.1"/>
    <property type="molecule type" value="Genomic_DNA"/>
</dbReference>
<dbReference type="Proteomes" id="UP001501470">
    <property type="component" value="Unassembled WGS sequence"/>
</dbReference>
<accession>A0ABN1ZPP1</accession>
<comment type="caution">
    <text evidence="1">The sequence shown here is derived from an EMBL/GenBank/DDBJ whole genome shotgun (WGS) entry which is preliminary data.</text>
</comment>
<evidence type="ECO:0008006" key="3">
    <source>
        <dbReference type="Google" id="ProtNLM"/>
    </source>
</evidence>
<evidence type="ECO:0000313" key="1">
    <source>
        <dbReference type="EMBL" id="GAA1501939.1"/>
    </source>
</evidence>
<organism evidence="1 2">
    <name type="scientific">Dactylosporangium maewongense</name>
    <dbReference type="NCBI Taxonomy" id="634393"/>
    <lineage>
        <taxon>Bacteria</taxon>
        <taxon>Bacillati</taxon>
        <taxon>Actinomycetota</taxon>
        <taxon>Actinomycetes</taxon>
        <taxon>Micromonosporales</taxon>
        <taxon>Micromonosporaceae</taxon>
        <taxon>Dactylosporangium</taxon>
    </lineage>
</organism>
<evidence type="ECO:0000313" key="2">
    <source>
        <dbReference type="Proteomes" id="UP001501470"/>
    </source>
</evidence>
<name>A0ABN1ZPP1_9ACTN</name>
<protein>
    <recommendedName>
        <fullName evidence="3">Methyltransferase</fullName>
    </recommendedName>
</protein>
<proteinExistence type="predicted"/>
<dbReference type="RefSeq" id="WP_344500439.1">
    <property type="nucleotide sequence ID" value="NZ_BAAAQD010000001.1"/>
</dbReference>
<sequence>MVSGLPWAAFTEARQRDLLSAVVEALSPQGAFTTFAYVHARHTRAARNLLRSLESLFDEVVTSRTVWTNLPPALVYHCRRPT</sequence>